<feature type="compositionally biased region" description="Acidic residues" evidence="7">
    <location>
        <begin position="1012"/>
        <end position="1030"/>
    </location>
</feature>
<dbReference type="GO" id="GO:0016020">
    <property type="term" value="C:membrane"/>
    <property type="evidence" value="ECO:0007669"/>
    <property type="project" value="UniProtKB-SubCell"/>
</dbReference>
<feature type="region of interest" description="Disordered" evidence="7">
    <location>
        <begin position="974"/>
        <end position="1080"/>
    </location>
</feature>
<keyword evidence="4 8" id="KW-0812">Transmembrane</keyword>
<feature type="transmembrane region" description="Helical" evidence="8">
    <location>
        <begin position="264"/>
        <end position="290"/>
    </location>
</feature>
<dbReference type="Pfam" id="PF00324">
    <property type="entry name" value="AA_permease"/>
    <property type="match status" value="2"/>
</dbReference>
<name>A0A5A8CNL6_CAFRO</name>
<dbReference type="InterPro" id="IPR004841">
    <property type="entry name" value="AA-permease/SLC12A_dom"/>
</dbReference>
<protein>
    <recommendedName>
        <fullName evidence="13">Amino acid permease/ SLC12A domain-containing protein</fullName>
    </recommendedName>
</protein>
<feature type="transmembrane region" description="Helical" evidence="8">
    <location>
        <begin position="29"/>
        <end position="50"/>
    </location>
</feature>
<keyword evidence="3" id="KW-0813">Transport</keyword>
<dbReference type="InterPro" id="IPR004842">
    <property type="entry name" value="SLC12A_fam"/>
</dbReference>
<evidence type="ECO:0000256" key="5">
    <source>
        <dbReference type="ARBA" id="ARBA00022989"/>
    </source>
</evidence>
<sequence length="1164" mass="122168">MASAQGVAPSNGGFIADKLTSMGSAVKGLGTLSGVFLPTVQNITGVLLFLRLPWITGQAGILLSLAIVACSVGTTIPTALSMSAIATNGRIPAGGPYYVVSRNLGAPFGAAIGFLFYLGTSLAATMYVLGAVEAFQVGFGLTNMFPMDRELIAIGVMFVLALIVYVGVEWVSRTMYLFLGIVVCSITLGIGGLAAYASGASFGTVDEVDLSTSGPLWTSTFTPDPATGITPSFQSLIAIFFPSVTGIMAGSNRSGLLADPAQSIPIGTLAAIAITTMLYIVTIFMFGSLVDVMTLKVNKLVFAAVAWPVREVVTIGIIASSVGAGLQCLTGAPQLLATMLADDVLPFVAASQNLARHITSCCGCCGSNAAAAEGDAAAASAPNSDAVTAHPDVDEQFEDRFGTTDEAEVLRVQQRRLASARDVDAAENADEGEDVRTAAAAAAAASAPGSPRRGRAATDDEEAPADPAKDTSDPTRGVAGLRELAITWVLASLPCLAGNLDMITPIQTEFFLMLYATVNLACFLQTYYYTPSFRPTWPVHWVVPAFGVVACLVLMFLVQWWQALLAIAIAAGLYQWVKRGEQDDVWGSWGSSLASVTFGQASTALLALRDVSTTASTWRPHLLLLLSTADDGEPSRPEVLALAGQLKKGRGITMATSVRRGLLISLLNRTDEDRRRRGDKAKDRRSAYEVVVSDPQRHLQTRMASAGVDGFAQLVVAPQEFDALQTAVQTTGLSALRPNSVMVGWPRRWREDPIRGRAFVTLCKAVLRMRKSLIAVKMDEGAMTLSDVQSGTIDLYWMGSDSGLILLLPFLLTRHRVWRRCKLRLFAVDPALSGKTAELQRYLAAMRIPATVQVVPVEASIIDESLQGRTLTQDVAEQLQAELQAARERGDLVGSDTAPLSGEGAGSSDTRRELAEKGAAASSMTMVMGQPGAGRRSAMSPVRASVFDVFGKPNPADGDDADGAASPAAGAAAAAGVGSGTPAGARSSGVKLSMDGSESPVRAMAAVAREADVDDDDAEHPEDMDADDRAEDGAAHHAGDDDDAGADHDHDHDHDDEDDEDDDGAARSPAPQHGSPARTGVTAAEVALAGEQPAGPSAFVKSALRMNELIREHSSGAALVVASMMLTRDKDAEEFLQYTEAFCAGIPRAVLVRGTGQEVLSAVG</sequence>
<reference evidence="11 12" key="1">
    <citation type="submission" date="2019-07" db="EMBL/GenBank/DDBJ databases">
        <title>Genomes of Cafeteria roenbergensis.</title>
        <authorList>
            <person name="Fischer M.G."/>
            <person name="Hackl T."/>
            <person name="Roman M."/>
        </authorList>
    </citation>
    <scope>NUCLEOTIDE SEQUENCE [LARGE SCALE GENOMIC DNA]</scope>
    <source>
        <strain evidence="11 12">BVI</strain>
    </source>
</reference>
<evidence type="ECO:0000313" key="12">
    <source>
        <dbReference type="Proteomes" id="UP000323011"/>
    </source>
</evidence>
<feature type="compositionally biased region" description="Low complexity" evidence="7">
    <location>
        <begin position="437"/>
        <end position="451"/>
    </location>
</feature>
<organism evidence="11 12">
    <name type="scientific">Cafeteria roenbergensis</name>
    <name type="common">Marine flagellate</name>
    <dbReference type="NCBI Taxonomy" id="33653"/>
    <lineage>
        <taxon>Eukaryota</taxon>
        <taxon>Sar</taxon>
        <taxon>Stramenopiles</taxon>
        <taxon>Bigyra</taxon>
        <taxon>Opalozoa</taxon>
        <taxon>Bicosoecida</taxon>
        <taxon>Cafeteriaceae</taxon>
        <taxon>Cafeteria</taxon>
    </lineage>
</organism>
<dbReference type="Gene3D" id="1.20.1740.10">
    <property type="entry name" value="Amino acid/polyamine transporter I"/>
    <property type="match status" value="2"/>
</dbReference>
<keyword evidence="5 8" id="KW-1133">Transmembrane helix</keyword>
<feature type="transmembrane region" description="Helical" evidence="8">
    <location>
        <begin position="151"/>
        <end position="168"/>
    </location>
</feature>
<feature type="compositionally biased region" description="Basic and acidic residues" evidence="7">
    <location>
        <begin position="1031"/>
        <end position="1053"/>
    </location>
</feature>
<feature type="compositionally biased region" description="Acidic residues" evidence="7">
    <location>
        <begin position="1054"/>
        <end position="1063"/>
    </location>
</feature>
<dbReference type="AlphaFoldDB" id="A0A5A8CNL6"/>
<keyword evidence="6 8" id="KW-0472">Membrane</keyword>
<gene>
    <name evidence="11" type="ORF">FNF29_02183</name>
</gene>
<accession>A0A5A8CNL6</accession>
<feature type="transmembrane region" description="Helical" evidence="8">
    <location>
        <begin position="62"/>
        <end position="86"/>
    </location>
</feature>
<proteinExistence type="inferred from homology"/>
<evidence type="ECO:0000259" key="10">
    <source>
        <dbReference type="Pfam" id="PF03522"/>
    </source>
</evidence>
<feature type="domain" description="Amino acid permease/ SLC12A" evidence="9">
    <location>
        <begin position="485"/>
        <end position="588"/>
    </location>
</feature>
<feature type="region of interest" description="Disordered" evidence="7">
    <location>
        <begin position="888"/>
        <end position="940"/>
    </location>
</feature>
<evidence type="ECO:0000313" key="11">
    <source>
        <dbReference type="EMBL" id="KAA0154652.1"/>
    </source>
</evidence>
<feature type="domain" description="SLC12A transporter C-terminal" evidence="10">
    <location>
        <begin position="1102"/>
        <end position="1161"/>
    </location>
</feature>
<feature type="transmembrane region" description="Helical" evidence="8">
    <location>
        <begin position="541"/>
        <end position="574"/>
    </location>
</feature>
<dbReference type="Proteomes" id="UP000323011">
    <property type="component" value="Unassembled WGS sequence"/>
</dbReference>
<feature type="transmembrane region" description="Helical" evidence="8">
    <location>
        <begin position="510"/>
        <end position="529"/>
    </location>
</feature>
<dbReference type="GO" id="GO:0015377">
    <property type="term" value="F:chloride:monoatomic cation symporter activity"/>
    <property type="evidence" value="ECO:0007669"/>
    <property type="project" value="InterPro"/>
</dbReference>
<dbReference type="Pfam" id="PF03522">
    <property type="entry name" value="SLC12"/>
    <property type="match status" value="2"/>
</dbReference>
<evidence type="ECO:0000259" key="9">
    <source>
        <dbReference type="Pfam" id="PF00324"/>
    </source>
</evidence>
<feature type="domain" description="Amino acid permease/ SLC12A" evidence="9">
    <location>
        <begin position="35"/>
        <end position="350"/>
    </location>
</feature>
<feature type="transmembrane region" description="Helical" evidence="8">
    <location>
        <begin position="174"/>
        <end position="196"/>
    </location>
</feature>
<dbReference type="FunFam" id="1.20.1740.10:FF:000013">
    <property type="entry name" value="Solute carrier family 12 member"/>
    <property type="match status" value="1"/>
</dbReference>
<evidence type="ECO:0000256" key="6">
    <source>
        <dbReference type="ARBA" id="ARBA00023136"/>
    </source>
</evidence>
<evidence type="ECO:0000256" key="2">
    <source>
        <dbReference type="ARBA" id="ARBA00010593"/>
    </source>
</evidence>
<evidence type="ECO:0000256" key="1">
    <source>
        <dbReference type="ARBA" id="ARBA00004141"/>
    </source>
</evidence>
<evidence type="ECO:0000256" key="4">
    <source>
        <dbReference type="ARBA" id="ARBA00022692"/>
    </source>
</evidence>
<evidence type="ECO:0008006" key="13">
    <source>
        <dbReference type="Google" id="ProtNLM"/>
    </source>
</evidence>
<feature type="transmembrane region" description="Helical" evidence="8">
    <location>
        <begin position="106"/>
        <end position="130"/>
    </location>
</feature>
<dbReference type="PANTHER" id="PTHR11827:SF72">
    <property type="entry name" value="GH08340P"/>
    <property type="match status" value="1"/>
</dbReference>
<dbReference type="InterPro" id="IPR018491">
    <property type="entry name" value="SLC12_C"/>
</dbReference>
<dbReference type="OMA" id="KNWRPHI"/>
<feature type="compositionally biased region" description="Low complexity" evidence="7">
    <location>
        <begin position="974"/>
        <end position="985"/>
    </location>
</feature>
<dbReference type="PANTHER" id="PTHR11827">
    <property type="entry name" value="SOLUTE CARRIER FAMILY 12, CATION COTRANSPORTERS"/>
    <property type="match status" value="1"/>
</dbReference>
<comment type="caution">
    <text evidence="11">The sequence shown here is derived from an EMBL/GenBank/DDBJ whole genome shotgun (WGS) entry which is preliminary data.</text>
</comment>
<comment type="subcellular location">
    <subcellularLocation>
        <location evidence="1">Membrane</location>
        <topology evidence="1">Multi-pass membrane protein</topology>
    </subcellularLocation>
</comment>
<comment type="similarity">
    <text evidence="2">Belongs to the SLC12A transporter family.</text>
</comment>
<feature type="region of interest" description="Disordered" evidence="7">
    <location>
        <begin position="420"/>
        <end position="476"/>
    </location>
</feature>
<evidence type="ECO:0000256" key="7">
    <source>
        <dbReference type="SAM" id="MobiDB-lite"/>
    </source>
</evidence>
<dbReference type="EMBL" id="VLTN01000010">
    <property type="protein sequence ID" value="KAA0154652.1"/>
    <property type="molecule type" value="Genomic_DNA"/>
</dbReference>
<feature type="domain" description="SLC12A transporter C-terminal" evidence="10">
    <location>
        <begin position="789"/>
        <end position="848"/>
    </location>
</feature>
<keyword evidence="12" id="KW-1185">Reference proteome</keyword>
<evidence type="ECO:0000256" key="3">
    <source>
        <dbReference type="ARBA" id="ARBA00022448"/>
    </source>
</evidence>
<evidence type="ECO:0000256" key="8">
    <source>
        <dbReference type="SAM" id="Phobius"/>
    </source>
</evidence>